<feature type="transmembrane region" description="Helical" evidence="1">
    <location>
        <begin position="21"/>
        <end position="41"/>
    </location>
</feature>
<feature type="transmembrane region" description="Helical" evidence="1">
    <location>
        <begin position="113"/>
        <end position="132"/>
    </location>
</feature>
<dbReference type="AlphaFoldDB" id="A0A1D3L5G8"/>
<keyword evidence="3" id="KW-1185">Reference proteome</keyword>
<keyword evidence="1" id="KW-0472">Membrane</keyword>
<keyword evidence="1" id="KW-0812">Transmembrane</keyword>
<dbReference type="STRING" id="118062.MCBB_2260"/>
<dbReference type="KEGG" id="mcub:MCBB_2260"/>
<evidence type="ECO:0000313" key="2">
    <source>
        <dbReference type="EMBL" id="SCG86799.1"/>
    </source>
</evidence>
<gene>
    <name evidence="2" type="ORF">MCBB_2260</name>
</gene>
<protein>
    <submittedName>
        <fullName evidence="2">Uncharacterized protein</fullName>
    </submittedName>
</protein>
<organism evidence="2 3">
    <name type="scientific">Methanobacterium congolense</name>
    <dbReference type="NCBI Taxonomy" id="118062"/>
    <lineage>
        <taxon>Archaea</taxon>
        <taxon>Methanobacteriati</taxon>
        <taxon>Methanobacteriota</taxon>
        <taxon>Methanomada group</taxon>
        <taxon>Methanobacteria</taxon>
        <taxon>Methanobacteriales</taxon>
        <taxon>Methanobacteriaceae</taxon>
        <taxon>Methanobacterium</taxon>
    </lineage>
</organism>
<reference evidence="2 3" key="1">
    <citation type="submission" date="2016-08" db="EMBL/GenBank/DDBJ databases">
        <authorList>
            <person name="Seilhamer J.J."/>
        </authorList>
    </citation>
    <scope>NUCLEOTIDE SEQUENCE [LARGE SCALE GENOMIC DNA]</scope>
    <source>
        <strain evidence="2">Buetzberg</strain>
    </source>
</reference>
<dbReference type="GeneID" id="30413094"/>
<accession>A0A1D3L5G8</accession>
<evidence type="ECO:0000256" key="1">
    <source>
        <dbReference type="SAM" id="Phobius"/>
    </source>
</evidence>
<evidence type="ECO:0000313" key="3">
    <source>
        <dbReference type="Proteomes" id="UP000094707"/>
    </source>
</evidence>
<dbReference type="Proteomes" id="UP000094707">
    <property type="component" value="Chromosome I"/>
</dbReference>
<feature type="transmembrane region" description="Helical" evidence="1">
    <location>
        <begin position="88"/>
        <end position="107"/>
    </location>
</feature>
<dbReference type="RefSeq" id="WP_071907829.1">
    <property type="nucleotide sequence ID" value="NZ_LT607756.1"/>
</dbReference>
<feature type="transmembrane region" description="Helical" evidence="1">
    <location>
        <begin position="47"/>
        <end position="67"/>
    </location>
</feature>
<name>A0A1D3L5G8_9EURY</name>
<sequence length="138" mass="15831">MVIAKPEWFKKRNRKGFWSYELPWQGTLYMICTLSLIFVGMLLPQNLLNSVLITVLFLFLFMDGIIANVKSLDEREQMQYSISMRNTAWGMIIALAALLVVSSSFNIDQLDLYRSIFVAVFAGGIIGIITRYKLHRDG</sequence>
<keyword evidence="1" id="KW-1133">Transmembrane helix</keyword>
<proteinExistence type="predicted"/>
<dbReference type="EMBL" id="LT607756">
    <property type="protein sequence ID" value="SCG86799.1"/>
    <property type="molecule type" value="Genomic_DNA"/>
</dbReference>
<dbReference type="OrthoDB" id="59429at2157"/>